<evidence type="ECO:0000259" key="3">
    <source>
        <dbReference type="Pfam" id="PF18890"/>
    </source>
</evidence>
<dbReference type="CDD" id="cd23786">
    <property type="entry name" value="ELF_FANCL"/>
    <property type="match status" value="1"/>
</dbReference>
<dbReference type="GO" id="GO:0006513">
    <property type="term" value="P:protein monoubiquitination"/>
    <property type="evidence" value="ECO:0007669"/>
    <property type="project" value="TreeGrafter"/>
</dbReference>
<dbReference type="Proteomes" id="UP000054636">
    <property type="component" value="Unassembled WGS sequence"/>
</dbReference>
<dbReference type="GO" id="GO:0061630">
    <property type="term" value="F:ubiquitin protein ligase activity"/>
    <property type="evidence" value="ECO:0007669"/>
    <property type="project" value="TreeGrafter"/>
</dbReference>
<dbReference type="Pfam" id="PF18890">
    <property type="entry name" value="FANCL_d2"/>
    <property type="match status" value="1"/>
</dbReference>
<dbReference type="InterPro" id="IPR043003">
    <property type="entry name" value="FANCL_d3_sf"/>
</dbReference>
<dbReference type="AlphaFoldDB" id="A0A0W8D8R7"/>
<evidence type="ECO:0000259" key="1">
    <source>
        <dbReference type="Pfam" id="PF09765"/>
    </source>
</evidence>
<name>A0A0W8D8R7_PHYNI</name>
<dbReference type="InterPro" id="IPR043898">
    <property type="entry name" value="FANCL_d2"/>
</dbReference>
<feature type="domain" description="FANCL UBC-like" evidence="3">
    <location>
        <begin position="102"/>
        <end position="198"/>
    </location>
</feature>
<dbReference type="GO" id="GO:0043240">
    <property type="term" value="C:Fanconi anaemia nuclear complex"/>
    <property type="evidence" value="ECO:0007669"/>
    <property type="project" value="InterPro"/>
</dbReference>
<dbReference type="Gene3D" id="3.30.40.10">
    <property type="entry name" value="Zinc/RING finger domain, C3HC4 (zinc finger)"/>
    <property type="match status" value="1"/>
</dbReference>
<dbReference type="Pfam" id="PF11793">
    <property type="entry name" value="FANCL_C"/>
    <property type="match status" value="1"/>
</dbReference>
<protein>
    <submittedName>
        <fullName evidence="5">Pectin lyase F</fullName>
    </submittedName>
</protein>
<organism evidence="5 6">
    <name type="scientific">Phytophthora nicotianae</name>
    <name type="common">Potato buckeye rot agent</name>
    <name type="synonym">Phytophthora parasitica</name>
    <dbReference type="NCBI Taxonomy" id="4792"/>
    <lineage>
        <taxon>Eukaryota</taxon>
        <taxon>Sar</taxon>
        <taxon>Stramenopiles</taxon>
        <taxon>Oomycota</taxon>
        <taxon>Peronosporomycetes</taxon>
        <taxon>Peronosporales</taxon>
        <taxon>Peronosporaceae</taxon>
        <taxon>Phytophthora</taxon>
    </lineage>
</organism>
<dbReference type="PANTHER" id="PTHR13206:SF0">
    <property type="entry name" value="E3 UBIQUITIN-PROTEIN LIGASE FANCL"/>
    <property type="match status" value="1"/>
</dbReference>
<feature type="domain" description="FANCL UBC-like" evidence="4">
    <location>
        <begin position="200"/>
        <end position="298"/>
    </location>
</feature>
<dbReference type="CDD" id="cd23832">
    <property type="entry name" value="DRWD-C_FANCL"/>
    <property type="match status" value="1"/>
</dbReference>
<evidence type="ECO:0000313" key="5">
    <source>
        <dbReference type="EMBL" id="KUF92731.1"/>
    </source>
</evidence>
<dbReference type="PANTHER" id="PTHR13206">
    <property type="entry name" value="UBIQUITIN LIGASE PROTEIN PHF9 FANCONI ANEMIA GROUP L PROTEIN"/>
    <property type="match status" value="1"/>
</dbReference>
<feature type="domain" description="FANCL C-terminal" evidence="2">
    <location>
        <begin position="307"/>
        <end position="398"/>
    </location>
</feature>
<dbReference type="CDD" id="cd23831">
    <property type="entry name" value="DRWD-N_FANCL"/>
    <property type="match status" value="1"/>
</dbReference>
<dbReference type="InterPro" id="IPR016135">
    <property type="entry name" value="UBQ-conjugating_enzyme/RWD"/>
</dbReference>
<proteinExistence type="predicted"/>
<accession>A0A0W8D8R7</accession>
<evidence type="ECO:0000313" key="6">
    <source>
        <dbReference type="Proteomes" id="UP000054636"/>
    </source>
</evidence>
<dbReference type="InterPro" id="IPR013083">
    <property type="entry name" value="Znf_RING/FYVE/PHD"/>
</dbReference>
<evidence type="ECO:0000259" key="2">
    <source>
        <dbReference type="Pfam" id="PF11793"/>
    </source>
</evidence>
<evidence type="ECO:0000259" key="4">
    <source>
        <dbReference type="Pfam" id="PF18891"/>
    </source>
</evidence>
<dbReference type="InterPro" id="IPR026848">
    <property type="entry name" value="Fancl"/>
</dbReference>
<sequence>MHFVPEDAARSVYRGYVSVGGDEFAVRVSKVAYDSRTGRAILDAAQLDVERALATRLKPHSSTLKLRLAQASSLAGFATELEELVAICCRTQTRNPVALPSAKYYVRLMEELDVVGWNRLRQLSDDLRSLELETKDKAGRIHAIRVLLPLQYETAGFTAKPECLVDAPEAFELQWPPDDNQSVLDGILQQFESFLDRFQEFWDVLDALDASACVLEPHHASRATGRRRLALERYASVQFEVDPTHPTAMLTELNFFGNQASVGMLRERWGNNGSTKWDESRPLHKNLEAVLEVTLPSPKTAKVEEFAVECGICYSYRLVDEEDNEEAKQEPDGTNQCKTVEEQGSRIPDRLCENTKCNRPFHAKCLFDWLRALPTSRQSFHTVFGECPYCREAISAKFQPDF</sequence>
<comment type="caution">
    <text evidence="5">The sequence shown here is derived from an EMBL/GenBank/DDBJ whole genome shotgun (WGS) entry which is preliminary data.</text>
</comment>
<dbReference type="InterPro" id="IPR044037">
    <property type="entry name" value="FANCL_d3"/>
</dbReference>
<dbReference type="Pfam" id="PF18891">
    <property type="entry name" value="FANCL_d3"/>
    <property type="match status" value="1"/>
</dbReference>
<dbReference type="Gene3D" id="3.10.110.20">
    <property type="entry name" value="RWD domain-like"/>
    <property type="match status" value="1"/>
</dbReference>
<feature type="domain" description="Fanconi anemia complex subunit FancL WD-repeat containing" evidence="1">
    <location>
        <begin position="3"/>
        <end position="85"/>
    </location>
</feature>
<reference evidence="5 6" key="1">
    <citation type="submission" date="2015-11" db="EMBL/GenBank/DDBJ databases">
        <title>Genomes and virulence difference between two physiological races of Phytophthora nicotianae.</title>
        <authorList>
            <person name="Liu H."/>
            <person name="Ma X."/>
            <person name="Yu H."/>
            <person name="Fang D."/>
            <person name="Li Y."/>
            <person name="Wang X."/>
            <person name="Wang W."/>
            <person name="Dong Y."/>
            <person name="Xiao B."/>
        </authorList>
    </citation>
    <scope>NUCLEOTIDE SEQUENCE [LARGE SCALE GENOMIC DNA]</scope>
    <source>
        <strain evidence="6">race 1</strain>
    </source>
</reference>
<dbReference type="Gene3D" id="3.10.110.10">
    <property type="entry name" value="Ubiquitin Conjugating Enzyme"/>
    <property type="match status" value="1"/>
</dbReference>
<dbReference type="GO" id="GO:0016829">
    <property type="term" value="F:lyase activity"/>
    <property type="evidence" value="ECO:0007669"/>
    <property type="project" value="UniProtKB-KW"/>
</dbReference>
<dbReference type="InterPro" id="IPR026850">
    <property type="entry name" value="FANCL_C"/>
</dbReference>
<gene>
    <name evidence="5" type="ORF">AM588_10007251</name>
</gene>
<dbReference type="InterPro" id="IPR019162">
    <property type="entry name" value="FancL_WD-rpt_cont_dom"/>
</dbReference>
<keyword evidence="5" id="KW-0456">Lyase</keyword>
<dbReference type="CDD" id="cd16490">
    <property type="entry name" value="RING-CH-C4HC3_FANCL"/>
    <property type="match status" value="1"/>
</dbReference>
<dbReference type="EMBL" id="LNFP01000445">
    <property type="protein sequence ID" value="KUF92731.1"/>
    <property type="molecule type" value="Genomic_DNA"/>
</dbReference>
<dbReference type="GO" id="GO:0036297">
    <property type="term" value="P:interstrand cross-link repair"/>
    <property type="evidence" value="ECO:0007669"/>
    <property type="project" value="InterPro"/>
</dbReference>
<dbReference type="SUPFAM" id="SSF57850">
    <property type="entry name" value="RING/U-box"/>
    <property type="match status" value="1"/>
</dbReference>
<dbReference type="SMART" id="SM01197">
    <property type="entry name" value="FANCL_C"/>
    <property type="match status" value="1"/>
</dbReference>
<dbReference type="Pfam" id="PF09765">
    <property type="entry name" value="FANCL_d1"/>
    <property type="match status" value="1"/>
</dbReference>